<dbReference type="KEGG" id="vin:AKJ08_1645"/>
<evidence type="ECO:0000313" key="2">
    <source>
        <dbReference type="Proteomes" id="UP000055590"/>
    </source>
</evidence>
<gene>
    <name evidence="1" type="ORF">AKJ08_1645</name>
</gene>
<evidence type="ECO:0008006" key="3">
    <source>
        <dbReference type="Google" id="ProtNLM"/>
    </source>
</evidence>
<keyword evidence="2" id="KW-1185">Reference proteome</keyword>
<accession>A0A0K1PCJ9</accession>
<dbReference type="SUPFAM" id="SSF56925">
    <property type="entry name" value="OMPA-like"/>
    <property type="match status" value="1"/>
</dbReference>
<organism evidence="1 2">
    <name type="scientific">Vulgatibacter incomptus</name>
    <dbReference type="NCBI Taxonomy" id="1391653"/>
    <lineage>
        <taxon>Bacteria</taxon>
        <taxon>Pseudomonadati</taxon>
        <taxon>Myxococcota</taxon>
        <taxon>Myxococcia</taxon>
        <taxon>Myxococcales</taxon>
        <taxon>Cystobacterineae</taxon>
        <taxon>Vulgatibacteraceae</taxon>
        <taxon>Vulgatibacter</taxon>
    </lineage>
</organism>
<reference evidence="1 2" key="1">
    <citation type="submission" date="2015-08" db="EMBL/GenBank/DDBJ databases">
        <authorList>
            <person name="Babu N.S."/>
            <person name="Beckwith C.J."/>
            <person name="Beseler K.G."/>
            <person name="Brison A."/>
            <person name="Carone J.V."/>
            <person name="Caskin T.P."/>
            <person name="Diamond M."/>
            <person name="Durham M.E."/>
            <person name="Foxe J.M."/>
            <person name="Go M."/>
            <person name="Henderson B.A."/>
            <person name="Jones I.B."/>
            <person name="McGettigan J.A."/>
            <person name="Micheletti S.J."/>
            <person name="Nasrallah M.E."/>
            <person name="Ortiz D."/>
            <person name="Piller C.R."/>
            <person name="Privatt S.R."/>
            <person name="Schneider S.L."/>
            <person name="Sharp S."/>
            <person name="Smith T.C."/>
            <person name="Stanton J.D."/>
            <person name="Ullery H.E."/>
            <person name="Wilson R.J."/>
            <person name="Serrano M.G."/>
            <person name="Buck G."/>
            <person name="Lee V."/>
            <person name="Wang Y."/>
            <person name="Carvalho R."/>
            <person name="Voegtly L."/>
            <person name="Shi R."/>
            <person name="Duckworth R."/>
            <person name="Johnson A."/>
            <person name="Loviza R."/>
            <person name="Walstead R."/>
            <person name="Shah Z."/>
            <person name="Kiflezghi M."/>
            <person name="Wade K."/>
            <person name="Ball S.L."/>
            <person name="Bradley K.W."/>
            <person name="Asai D.J."/>
            <person name="Bowman C.A."/>
            <person name="Russell D.A."/>
            <person name="Pope W.H."/>
            <person name="Jacobs-Sera D."/>
            <person name="Hendrix R.W."/>
            <person name="Hatfull G.F."/>
        </authorList>
    </citation>
    <scope>NUCLEOTIDE SEQUENCE [LARGE SCALE GENOMIC DNA]</scope>
    <source>
        <strain evidence="1 2">DSM 27710</strain>
    </source>
</reference>
<dbReference type="Proteomes" id="UP000055590">
    <property type="component" value="Chromosome"/>
</dbReference>
<sequence length="170" mass="17689">MFLRLHAGPSYLRLSNSENSNKLGGGGLGFSLAAGHAIDSNLMLFGEFMMDRVSEPSLSVGSDSATLKKTSLSTMAFGPGVAYYLMPLNAYASGSLLLGNYSFAGNDLLLDTTSKMGFGAKLGVGKEWMLAPNFGLGVAGNAMFLRVAEKDSSAKSTAMVFGLAASGTYN</sequence>
<proteinExistence type="predicted"/>
<dbReference type="EMBL" id="CP012332">
    <property type="protein sequence ID" value="AKU91258.1"/>
    <property type="molecule type" value="Genomic_DNA"/>
</dbReference>
<protein>
    <recommendedName>
        <fullName evidence="3">Outer membrane protein beta-barrel domain-containing protein</fullName>
    </recommendedName>
</protein>
<evidence type="ECO:0000313" key="1">
    <source>
        <dbReference type="EMBL" id="AKU91258.1"/>
    </source>
</evidence>
<dbReference type="InterPro" id="IPR011250">
    <property type="entry name" value="OMP/PagP_B-barrel"/>
</dbReference>
<dbReference type="AlphaFoldDB" id="A0A0K1PCJ9"/>
<name>A0A0K1PCJ9_9BACT</name>